<dbReference type="SUPFAM" id="SSF49854">
    <property type="entry name" value="Spermadhesin, CUB domain"/>
    <property type="match status" value="2"/>
</dbReference>
<dbReference type="Pfam" id="PF00431">
    <property type="entry name" value="CUB"/>
    <property type="match status" value="2"/>
</dbReference>
<dbReference type="AlphaFoldDB" id="A0AAD1VRE2"/>
<evidence type="ECO:0000256" key="3">
    <source>
        <dbReference type="PROSITE-ProRule" id="PRU00059"/>
    </source>
</evidence>
<proteinExistence type="predicted"/>
<dbReference type="PROSITE" id="PS01180">
    <property type="entry name" value="CUB"/>
    <property type="match status" value="2"/>
</dbReference>
<keyword evidence="2" id="KW-1015">Disulfide bond</keyword>
<dbReference type="Gene3D" id="2.60.120.290">
    <property type="entry name" value="Spermadhesin, CUB domain"/>
    <property type="match status" value="2"/>
</dbReference>
<feature type="domain" description="CUB" evidence="4">
    <location>
        <begin position="8"/>
        <end position="120"/>
    </location>
</feature>
<dbReference type="SMART" id="SM00042">
    <property type="entry name" value="CUB"/>
    <property type="match status" value="2"/>
</dbReference>
<dbReference type="PANTHER" id="PTHR24251">
    <property type="entry name" value="OVOCHYMASE-RELATED"/>
    <property type="match status" value="1"/>
</dbReference>
<dbReference type="Proteomes" id="UP001295444">
    <property type="component" value="Chromosome 02"/>
</dbReference>
<feature type="domain" description="CUB" evidence="4">
    <location>
        <begin position="122"/>
        <end position="237"/>
    </location>
</feature>
<organism evidence="5 6">
    <name type="scientific">Pelobates cultripes</name>
    <name type="common">Western spadefoot toad</name>
    <dbReference type="NCBI Taxonomy" id="61616"/>
    <lineage>
        <taxon>Eukaryota</taxon>
        <taxon>Metazoa</taxon>
        <taxon>Chordata</taxon>
        <taxon>Craniata</taxon>
        <taxon>Vertebrata</taxon>
        <taxon>Euteleostomi</taxon>
        <taxon>Amphibia</taxon>
        <taxon>Batrachia</taxon>
        <taxon>Anura</taxon>
        <taxon>Pelobatoidea</taxon>
        <taxon>Pelobatidae</taxon>
        <taxon>Pelobates</taxon>
    </lineage>
</organism>
<evidence type="ECO:0000256" key="2">
    <source>
        <dbReference type="ARBA" id="ARBA00023157"/>
    </source>
</evidence>
<dbReference type="EMBL" id="OW240913">
    <property type="protein sequence ID" value="CAH2245729.1"/>
    <property type="molecule type" value="Genomic_DNA"/>
</dbReference>
<sequence length="238" mass="26462">MFCFSDICRTKFTLFKSGSFSTDNINLGPDNTCVWFFQAQSSHKVYLEFSDVNIPQSSGCSGSYLKMYDGDNRDATPMQHQACGFTKIPPLISSKNNLVMVFMSNQKPSQSKFKVIYKEVTFGSSFTTDDSFVTTPYFPNPYPCSADATYTIIAPSGKKVSLEFIVIQLVYCKFTCACICDYIIIIDGPSINGRVMGKFCGFALPPPMVSTQNVVIILFHSDSQKAASGFQVKFKFVN</sequence>
<dbReference type="CDD" id="cd00041">
    <property type="entry name" value="CUB"/>
    <property type="match status" value="2"/>
</dbReference>
<dbReference type="PANTHER" id="PTHR24251:SF46">
    <property type="entry name" value="METALLOENDOPEPTIDASE"/>
    <property type="match status" value="1"/>
</dbReference>
<evidence type="ECO:0000259" key="4">
    <source>
        <dbReference type="PROSITE" id="PS01180"/>
    </source>
</evidence>
<dbReference type="InterPro" id="IPR035914">
    <property type="entry name" value="Sperma_CUB_dom_sf"/>
</dbReference>
<keyword evidence="1" id="KW-0677">Repeat</keyword>
<gene>
    <name evidence="5" type="ORF">PECUL_23A056253</name>
</gene>
<evidence type="ECO:0000313" key="6">
    <source>
        <dbReference type="Proteomes" id="UP001295444"/>
    </source>
</evidence>
<dbReference type="InterPro" id="IPR000859">
    <property type="entry name" value="CUB_dom"/>
</dbReference>
<accession>A0AAD1VRE2</accession>
<name>A0AAD1VRE2_PELCU</name>
<keyword evidence="6" id="KW-1185">Reference proteome</keyword>
<reference evidence="5" key="1">
    <citation type="submission" date="2022-03" db="EMBL/GenBank/DDBJ databases">
        <authorList>
            <person name="Alioto T."/>
            <person name="Alioto T."/>
            <person name="Gomez Garrido J."/>
        </authorList>
    </citation>
    <scope>NUCLEOTIDE SEQUENCE</scope>
</reference>
<protein>
    <submittedName>
        <fullName evidence="5">Astacin-like metalloendopeptidase</fullName>
    </submittedName>
</protein>
<evidence type="ECO:0000256" key="1">
    <source>
        <dbReference type="ARBA" id="ARBA00022737"/>
    </source>
</evidence>
<dbReference type="FunFam" id="2.60.120.290:FF:000005">
    <property type="entry name" value="Procollagen C-endopeptidase enhancer 1"/>
    <property type="match status" value="1"/>
</dbReference>
<evidence type="ECO:0000313" key="5">
    <source>
        <dbReference type="EMBL" id="CAH2245729.1"/>
    </source>
</evidence>
<comment type="caution">
    <text evidence="3">Lacks conserved residue(s) required for the propagation of feature annotation.</text>
</comment>